<dbReference type="AlphaFoldDB" id="A0A848DF00"/>
<dbReference type="CDD" id="cd23659">
    <property type="entry name" value="USP_At3g01520-like"/>
    <property type="match status" value="1"/>
</dbReference>
<protein>
    <submittedName>
        <fullName evidence="3">Universal stress protein</fullName>
    </submittedName>
</protein>
<dbReference type="Gene3D" id="3.40.50.620">
    <property type="entry name" value="HUPs"/>
    <property type="match status" value="1"/>
</dbReference>
<name>A0A848DF00_9PSEU</name>
<dbReference type="InterPro" id="IPR006015">
    <property type="entry name" value="Universal_stress_UspA"/>
</dbReference>
<organism evidence="3 4">
    <name type="scientific">Pseudonocardia bannensis</name>
    <dbReference type="NCBI Taxonomy" id="630973"/>
    <lineage>
        <taxon>Bacteria</taxon>
        <taxon>Bacillati</taxon>
        <taxon>Actinomycetota</taxon>
        <taxon>Actinomycetes</taxon>
        <taxon>Pseudonocardiales</taxon>
        <taxon>Pseudonocardiaceae</taxon>
        <taxon>Pseudonocardia</taxon>
    </lineage>
</organism>
<comment type="similarity">
    <text evidence="1">Belongs to the universal stress protein A family.</text>
</comment>
<gene>
    <name evidence="3" type="ORF">HF519_06255</name>
</gene>
<comment type="caution">
    <text evidence="3">The sequence shown here is derived from an EMBL/GenBank/DDBJ whole genome shotgun (WGS) entry which is preliminary data.</text>
</comment>
<dbReference type="EMBL" id="JAAXKZ010000014">
    <property type="protein sequence ID" value="NMH91200.1"/>
    <property type="molecule type" value="Genomic_DNA"/>
</dbReference>
<dbReference type="SUPFAM" id="SSF52402">
    <property type="entry name" value="Adenine nucleotide alpha hydrolases-like"/>
    <property type="match status" value="1"/>
</dbReference>
<dbReference type="RefSeq" id="WP_169411010.1">
    <property type="nucleotide sequence ID" value="NZ_JAAXKZ010000014.1"/>
</dbReference>
<dbReference type="Pfam" id="PF00582">
    <property type="entry name" value="Usp"/>
    <property type="match status" value="1"/>
</dbReference>
<dbReference type="PANTHER" id="PTHR31964">
    <property type="entry name" value="ADENINE NUCLEOTIDE ALPHA HYDROLASES-LIKE SUPERFAMILY PROTEIN"/>
    <property type="match status" value="1"/>
</dbReference>
<proteinExistence type="inferred from homology"/>
<dbReference type="PANTHER" id="PTHR31964:SF113">
    <property type="entry name" value="USPA DOMAIN-CONTAINING PROTEIN"/>
    <property type="match status" value="1"/>
</dbReference>
<evidence type="ECO:0000256" key="1">
    <source>
        <dbReference type="ARBA" id="ARBA00008791"/>
    </source>
</evidence>
<dbReference type="InterPro" id="IPR014729">
    <property type="entry name" value="Rossmann-like_a/b/a_fold"/>
</dbReference>
<keyword evidence="4" id="KW-1185">Reference proteome</keyword>
<accession>A0A848DF00</accession>
<evidence type="ECO:0000313" key="3">
    <source>
        <dbReference type="EMBL" id="NMH91200.1"/>
    </source>
</evidence>
<reference evidence="3 4" key="1">
    <citation type="submission" date="2020-04" db="EMBL/GenBank/DDBJ databases">
        <authorList>
            <person name="Klaysubun C."/>
            <person name="Duangmal K."/>
            <person name="Lipun K."/>
        </authorList>
    </citation>
    <scope>NUCLEOTIDE SEQUENCE [LARGE SCALE GENOMIC DNA]</scope>
    <source>
        <strain evidence="3 4">DSM 45300</strain>
    </source>
</reference>
<dbReference type="PRINTS" id="PR01438">
    <property type="entry name" value="UNVRSLSTRESS"/>
</dbReference>
<evidence type="ECO:0000259" key="2">
    <source>
        <dbReference type="Pfam" id="PF00582"/>
    </source>
</evidence>
<evidence type="ECO:0000313" key="4">
    <source>
        <dbReference type="Proteomes" id="UP000586918"/>
    </source>
</evidence>
<dbReference type="InterPro" id="IPR006016">
    <property type="entry name" value="UspA"/>
</dbReference>
<feature type="domain" description="UspA" evidence="2">
    <location>
        <begin position="1"/>
        <end position="141"/>
    </location>
</feature>
<dbReference type="Proteomes" id="UP000586918">
    <property type="component" value="Unassembled WGS sequence"/>
</dbReference>
<sequence>MVGADGSPGSEVAIGFALQEAARRGAQLIVVAAFDLPPYWACAYGMPAAPESSEALRETIRDHVEAHVRKVADSFGEQARDVPVEIRPVVGDPAAALVDAARHADLLVVGHRGGGGFANLLLGSVASKCVLHATCPVTIVPTPDRVAVG</sequence>